<dbReference type="Proteomes" id="UP000271469">
    <property type="component" value="Chromosome"/>
</dbReference>
<gene>
    <name evidence="2" type="ORF">D7316_04289</name>
</gene>
<name>A0A3G8JRF1_9ACTN</name>
<dbReference type="EMBL" id="CP033972">
    <property type="protein sequence ID" value="AZG47677.1"/>
    <property type="molecule type" value="Genomic_DNA"/>
</dbReference>
<evidence type="ECO:0000313" key="2">
    <source>
        <dbReference type="EMBL" id="AZG47677.1"/>
    </source>
</evidence>
<dbReference type="Pfam" id="PF02470">
    <property type="entry name" value="MlaD"/>
    <property type="match status" value="1"/>
</dbReference>
<dbReference type="KEGG" id="gom:D7316_04289"/>
<dbReference type="PANTHER" id="PTHR33371:SF4">
    <property type="entry name" value="INTERMEMBRANE PHOSPHOLIPID TRANSPORT SYSTEM BINDING PROTEIN MLAD"/>
    <property type="match status" value="1"/>
</dbReference>
<sequence length="362" mass="37402">MGTHKMSRRSLAAIGAVVVVAIGATLGLGISRAADRTGGAGTGGDGFCAEMTDAIGLYVGNPVTQMGMPVGEVTGIRSAGDHVQVTFDLRSGRDYPADVQAVTRSKSLLADRTLELVGNYSGGTTLRSGECIAGSRTHTPKSISEITGSASDFIKNLTKSGTDDVGGTINGLDKALAGTAPDAENVFRHAAAASKNPDQFIADIGASIANMAPLTDNALRQWPQIMSILNQMPDVASLGTELFASVSKFDRGVGWTVATIYDIQRNYGSILWPLMHGPVTDLITLAAARAPDLQKLYGMVPSIATALRQQENAAGGLSLPYKAPGVSVSAAQCRALGAACSAEGRTGSVNLLNLILQKAATR</sequence>
<dbReference type="GO" id="GO:0005576">
    <property type="term" value="C:extracellular region"/>
    <property type="evidence" value="ECO:0007669"/>
    <property type="project" value="TreeGrafter"/>
</dbReference>
<evidence type="ECO:0000313" key="3">
    <source>
        <dbReference type="Proteomes" id="UP000271469"/>
    </source>
</evidence>
<feature type="domain" description="Mce/MlaD" evidence="1">
    <location>
        <begin position="49"/>
        <end position="117"/>
    </location>
</feature>
<dbReference type="PANTHER" id="PTHR33371">
    <property type="entry name" value="INTERMEMBRANE PHOSPHOLIPID TRANSPORT SYSTEM BINDING PROTEIN MLAD-RELATED"/>
    <property type="match status" value="1"/>
</dbReference>
<keyword evidence="3" id="KW-1185">Reference proteome</keyword>
<reference evidence="2 3" key="1">
    <citation type="submission" date="2018-11" db="EMBL/GenBank/DDBJ databases">
        <title>Gordonia insulae sp. nov., isolated from an island soil.</title>
        <authorList>
            <person name="Kim Y.S."/>
            <person name="Kim S.B."/>
        </authorList>
    </citation>
    <scope>NUCLEOTIDE SEQUENCE [LARGE SCALE GENOMIC DNA]</scope>
    <source>
        <strain evidence="2 3">MMS17-SY073</strain>
    </source>
</reference>
<proteinExistence type="predicted"/>
<dbReference type="RefSeq" id="WP_232017007.1">
    <property type="nucleotide sequence ID" value="NZ_CP033972.1"/>
</dbReference>
<dbReference type="InterPro" id="IPR003399">
    <property type="entry name" value="Mce/MlaD"/>
</dbReference>
<dbReference type="AlphaFoldDB" id="A0A3G8JRF1"/>
<evidence type="ECO:0000259" key="1">
    <source>
        <dbReference type="Pfam" id="PF02470"/>
    </source>
</evidence>
<dbReference type="InterPro" id="IPR052336">
    <property type="entry name" value="MlaD_Phospholipid_Transporter"/>
</dbReference>
<protein>
    <recommendedName>
        <fullName evidence="1">Mce/MlaD domain-containing protein</fullName>
    </recommendedName>
</protein>
<organism evidence="2 3">
    <name type="scientific">Gordonia insulae</name>
    <dbReference type="NCBI Taxonomy" id="2420509"/>
    <lineage>
        <taxon>Bacteria</taxon>
        <taxon>Bacillati</taxon>
        <taxon>Actinomycetota</taxon>
        <taxon>Actinomycetes</taxon>
        <taxon>Mycobacteriales</taxon>
        <taxon>Gordoniaceae</taxon>
        <taxon>Gordonia</taxon>
    </lineage>
</organism>
<accession>A0A3G8JRF1</accession>